<evidence type="ECO:0000256" key="1">
    <source>
        <dbReference type="SAM" id="SignalP"/>
    </source>
</evidence>
<evidence type="ECO:0000313" key="3">
    <source>
        <dbReference type="Proteomes" id="UP000322634"/>
    </source>
</evidence>
<dbReference type="OrthoDB" id="3432025at2"/>
<comment type="caution">
    <text evidence="2">The sequence shown here is derived from an EMBL/GenBank/DDBJ whole genome shotgun (WGS) entry which is preliminary data.</text>
</comment>
<dbReference type="EMBL" id="VSFF01000012">
    <property type="protein sequence ID" value="TYC10281.1"/>
    <property type="molecule type" value="Genomic_DNA"/>
</dbReference>
<feature type="chain" id="PRO_5022904294" evidence="1">
    <location>
        <begin position="28"/>
        <end position="216"/>
    </location>
</feature>
<proteinExistence type="predicted"/>
<dbReference type="PANTHER" id="PTHR38847:SF1">
    <property type="entry name" value="PSEUDOURIDINE SYNTHASE RSUA_RLUA-LIKE DOMAIN-CONTAINING PROTEIN"/>
    <property type="match status" value="1"/>
</dbReference>
<gene>
    <name evidence="2" type="ORF">FXF65_30605</name>
</gene>
<feature type="signal peptide" evidence="1">
    <location>
        <begin position="1"/>
        <end position="27"/>
    </location>
</feature>
<evidence type="ECO:0000313" key="2">
    <source>
        <dbReference type="EMBL" id="TYC10281.1"/>
    </source>
</evidence>
<reference evidence="2 3" key="1">
    <citation type="submission" date="2019-08" db="EMBL/GenBank/DDBJ databases">
        <title>Actinomadura sp. nov. CYP1-5 isolated from mountain soil.</title>
        <authorList>
            <person name="Songsumanus A."/>
            <person name="Kuncharoen N."/>
            <person name="Kudo T."/>
            <person name="Yuki M."/>
            <person name="Igarashi Y."/>
            <person name="Tanasupawat S."/>
        </authorList>
    </citation>
    <scope>NUCLEOTIDE SEQUENCE [LARGE SCALE GENOMIC DNA]</scope>
    <source>
        <strain evidence="2 3">GKU157</strain>
    </source>
</reference>
<name>A0A5D0TVC8_9ACTN</name>
<organism evidence="2 3">
    <name type="scientific">Actinomadura syzygii</name>
    <dbReference type="NCBI Taxonomy" id="1427538"/>
    <lineage>
        <taxon>Bacteria</taxon>
        <taxon>Bacillati</taxon>
        <taxon>Actinomycetota</taxon>
        <taxon>Actinomycetes</taxon>
        <taxon>Streptosporangiales</taxon>
        <taxon>Thermomonosporaceae</taxon>
        <taxon>Actinomadura</taxon>
    </lineage>
</organism>
<dbReference type="Pfam" id="PF14273">
    <property type="entry name" value="DUF4360"/>
    <property type="match status" value="1"/>
</dbReference>
<dbReference type="InterPro" id="IPR025649">
    <property type="entry name" value="DUF4360"/>
</dbReference>
<protein>
    <submittedName>
        <fullName evidence="2">DUF4360 domain-containing protein</fullName>
    </submittedName>
</protein>
<sequence length="216" mass="23133">MMNTGRTTLVALSATLALPCPTSVAAAADPLPPGEMTLGVVGFEGTGCPPGPDGKVEVTLKKDHTGFTIRLGSMAAQDGAGSGPDDYRKQCDLFLDYHIPSSHTFAVRPVNYTVRGQLQSGASAVLTSRIFFPGDPGPRTRVEKLSGPFRGVRQLPGSDTELKYKACGEDPLIRIQTGMLIDIGTSDKNRKSFLELPNADVYEFAWKECPAPPRPR</sequence>
<dbReference type="PANTHER" id="PTHR38847">
    <property type="match status" value="1"/>
</dbReference>
<dbReference type="Proteomes" id="UP000322634">
    <property type="component" value="Unassembled WGS sequence"/>
</dbReference>
<keyword evidence="3" id="KW-1185">Reference proteome</keyword>
<keyword evidence="1" id="KW-0732">Signal</keyword>
<accession>A0A5D0TVC8</accession>
<dbReference type="AlphaFoldDB" id="A0A5D0TVC8"/>